<dbReference type="AlphaFoldDB" id="A0AAV4PG69"/>
<dbReference type="EMBL" id="BPLQ01002861">
    <property type="protein sequence ID" value="GIX96084.1"/>
    <property type="molecule type" value="Genomic_DNA"/>
</dbReference>
<keyword evidence="2" id="KW-1185">Reference proteome</keyword>
<accession>A0AAV4PG69</accession>
<comment type="caution">
    <text evidence="1">The sequence shown here is derived from an EMBL/GenBank/DDBJ whole genome shotgun (WGS) entry which is preliminary data.</text>
</comment>
<evidence type="ECO:0000313" key="2">
    <source>
        <dbReference type="Proteomes" id="UP001054837"/>
    </source>
</evidence>
<protein>
    <submittedName>
        <fullName evidence="1">Uncharacterized protein</fullName>
    </submittedName>
</protein>
<gene>
    <name evidence="1" type="ORF">CDAR_320211</name>
</gene>
<name>A0AAV4PG69_9ARAC</name>
<organism evidence="1 2">
    <name type="scientific">Caerostris darwini</name>
    <dbReference type="NCBI Taxonomy" id="1538125"/>
    <lineage>
        <taxon>Eukaryota</taxon>
        <taxon>Metazoa</taxon>
        <taxon>Ecdysozoa</taxon>
        <taxon>Arthropoda</taxon>
        <taxon>Chelicerata</taxon>
        <taxon>Arachnida</taxon>
        <taxon>Araneae</taxon>
        <taxon>Araneomorphae</taxon>
        <taxon>Entelegynae</taxon>
        <taxon>Araneoidea</taxon>
        <taxon>Araneidae</taxon>
        <taxon>Caerostris</taxon>
    </lineage>
</organism>
<reference evidence="1 2" key="1">
    <citation type="submission" date="2021-06" db="EMBL/GenBank/DDBJ databases">
        <title>Caerostris darwini draft genome.</title>
        <authorList>
            <person name="Kono N."/>
            <person name="Arakawa K."/>
        </authorList>
    </citation>
    <scope>NUCLEOTIDE SEQUENCE [LARGE SCALE GENOMIC DNA]</scope>
</reference>
<evidence type="ECO:0000313" key="1">
    <source>
        <dbReference type="EMBL" id="GIX96084.1"/>
    </source>
</evidence>
<sequence length="106" mass="11475">MSASKSEEGFPERSMFTEESVCFLLVRLACNSAEGSLGRSGQELLSLLSNDIKGRDVCIKERKGFPERSMFTEESVCFLLVRLACNSAEGSLGCSDQGLLSLLSSP</sequence>
<proteinExistence type="predicted"/>
<dbReference type="Proteomes" id="UP001054837">
    <property type="component" value="Unassembled WGS sequence"/>
</dbReference>